<dbReference type="SUPFAM" id="SSF54427">
    <property type="entry name" value="NTF2-like"/>
    <property type="match status" value="1"/>
</dbReference>
<protein>
    <submittedName>
        <fullName evidence="3">Nuclear transport factor 2 family protein</fullName>
    </submittedName>
</protein>
<comment type="caution">
    <text evidence="3">The sequence shown here is derived from an EMBL/GenBank/DDBJ whole genome shotgun (WGS) entry which is preliminary data.</text>
</comment>
<dbReference type="InterPro" id="IPR011944">
    <property type="entry name" value="Steroid_delta5-4_isomerase"/>
</dbReference>
<evidence type="ECO:0000313" key="4">
    <source>
        <dbReference type="Proteomes" id="UP000286208"/>
    </source>
</evidence>
<feature type="region of interest" description="Disordered" evidence="1">
    <location>
        <begin position="1"/>
        <end position="22"/>
    </location>
</feature>
<evidence type="ECO:0000256" key="1">
    <source>
        <dbReference type="SAM" id="MobiDB-lite"/>
    </source>
</evidence>
<sequence length="172" mass="18726">MTRTAKDSAHPPLHAPPAAPTGSLEDRLAAVEDTLAILQLEGAYAPAWDSGDADAWAGLFTDDGTFELAEVGGVPGTTIHGRDSLRRFCVEFTAHTSGIHLLNTPSIVSDGDEATARIHFEFRSGAAGDAETRHAHVAGHYTVRYRRTPDGWRIAHRREVAVGRSRSWFYSY</sequence>
<gene>
    <name evidence="3" type="ORF">EGT67_06890</name>
</gene>
<dbReference type="OrthoDB" id="9180262at2"/>
<accession>A0A438BG01</accession>
<dbReference type="EMBL" id="RKLP01000003">
    <property type="protein sequence ID" value="RVW09958.1"/>
    <property type="molecule type" value="Genomic_DNA"/>
</dbReference>
<feature type="domain" description="SnoaL-like" evidence="2">
    <location>
        <begin position="30"/>
        <end position="158"/>
    </location>
</feature>
<organism evidence="3 4">
    <name type="scientific">Prescottella agglutinans</name>
    <dbReference type="NCBI Taxonomy" id="1644129"/>
    <lineage>
        <taxon>Bacteria</taxon>
        <taxon>Bacillati</taxon>
        <taxon>Actinomycetota</taxon>
        <taxon>Actinomycetes</taxon>
        <taxon>Mycobacteriales</taxon>
        <taxon>Nocardiaceae</taxon>
        <taxon>Prescottella</taxon>
    </lineage>
</organism>
<reference evidence="3 4" key="1">
    <citation type="submission" date="2018-11" db="EMBL/GenBank/DDBJ databases">
        <title>Rhodococcus spongicola sp. nov. and Rhodococcus xishaensis sp. nov. from marine sponges.</title>
        <authorList>
            <person name="Li L."/>
            <person name="Lin H.W."/>
        </authorList>
    </citation>
    <scope>NUCLEOTIDE SEQUENCE [LARGE SCALE GENOMIC DNA]</scope>
    <source>
        <strain evidence="3 4">CCTCC AB2014297</strain>
    </source>
</reference>
<dbReference type="CDD" id="cd00531">
    <property type="entry name" value="NTF2_like"/>
    <property type="match status" value="1"/>
</dbReference>
<evidence type="ECO:0000313" key="3">
    <source>
        <dbReference type="EMBL" id="RVW09958.1"/>
    </source>
</evidence>
<dbReference type="Proteomes" id="UP000286208">
    <property type="component" value="Unassembled WGS sequence"/>
</dbReference>
<name>A0A438BG01_9NOCA</name>
<dbReference type="AlphaFoldDB" id="A0A438BG01"/>
<dbReference type="Pfam" id="PF13577">
    <property type="entry name" value="SnoaL_4"/>
    <property type="match status" value="1"/>
</dbReference>
<dbReference type="Gene3D" id="3.10.450.50">
    <property type="match status" value="1"/>
</dbReference>
<evidence type="ECO:0000259" key="2">
    <source>
        <dbReference type="Pfam" id="PF13577"/>
    </source>
</evidence>
<proteinExistence type="predicted"/>
<dbReference type="NCBIfam" id="TIGR02246">
    <property type="entry name" value="SgcJ/EcaC family oxidoreductase"/>
    <property type="match status" value="1"/>
</dbReference>
<dbReference type="InterPro" id="IPR032710">
    <property type="entry name" value="NTF2-like_dom_sf"/>
</dbReference>
<keyword evidence="4" id="KW-1185">Reference proteome</keyword>
<dbReference type="InterPro" id="IPR037401">
    <property type="entry name" value="SnoaL-like"/>
</dbReference>